<gene>
    <name evidence="2" type="ORF">FOB60_000651</name>
</gene>
<feature type="compositionally biased region" description="Polar residues" evidence="1">
    <location>
        <begin position="459"/>
        <end position="475"/>
    </location>
</feature>
<evidence type="ECO:0000313" key="2">
    <source>
        <dbReference type="EMBL" id="KAF6059069.1"/>
    </source>
</evidence>
<feature type="region of interest" description="Disordered" evidence="1">
    <location>
        <begin position="142"/>
        <end position="163"/>
    </location>
</feature>
<dbReference type="AlphaFoldDB" id="A0A8X7TD40"/>
<feature type="compositionally biased region" description="Basic and acidic residues" evidence="1">
    <location>
        <begin position="420"/>
        <end position="453"/>
    </location>
</feature>
<feature type="compositionally biased region" description="Basic and acidic residues" evidence="1">
    <location>
        <begin position="1"/>
        <end position="15"/>
    </location>
</feature>
<feature type="region of interest" description="Disordered" evidence="1">
    <location>
        <begin position="327"/>
        <end position="505"/>
    </location>
</feature>
<evidence type="ECO:0000313" key="3">
    <source>
        <dbReference type="Proteomes" id="UP000590412"/>
    </source>
</evidence>
<feature type="compositionally biased region" description="Basic and acidic residues" evidence="1">
    <location>
        <begin position="142"/>
        <end position="159"/>
    </location>
</feature>
<organism evidence="2 3">
    <name type="scientific">Candida parapsilosis</name>
    <name type="common">Yeast</name>
    <dbReference type="NCBI Taxonomy" id="5480"/>
    <lineage>
        <taxon>Eukaryota</taxon>
        <taxon>Fungi</taxon>
        <taxon>Dikarya</taxon>
        <taxon>Ascomycota</taxon>
        <taxon>Saccharomycotina</taxon>
        <taxon>Pichiomycetes</taxon>
        <taxon>Debaryomycetaceae</taxon>
        <taxon>Candida/Lodderomyces clade</taxon>
        <taxon>Candida</taxon>
    </lineage>
</organism>
<sequence length="515" mass="57959">MARKADLGESRDNTSRRATIHNPATHISQEDNSHGDELATTTTTTTTSQLQQYINQNKVLARRNGILSARITELEDKITSMNDELIRLRKNDALNSALELVEKNLVNSFNVSKKLLHRIRIDNGIDVGIPQPAGAYTSNKIEERKKGHEAKPLSTRRESMQSISKAKSILTPLDTATRDEPTTKKFEIPHFFKKNDQFESSSKFSSILDESDSEEMFDIRSVGVFAKEPTINSDDEQKDGGGVEGPLSPVIVENPSRERKDKDDEESNFLAEFGRHESSFVEMKEKQENCKERNIESRQMKEKSTSILPDMSEYEAVLESLKCDGEIKEKQQDVAITDDGAEGSGHDDKSKGSEGHNTNSKHKICHKEVGEAAPQQKPVNVIELDNDTSPRRPTRLRKKPTSQVRTPGSITKQRRSKRIQIKEDSPAVETEHEPQPNTHEKKTIPVAIEREVIELDLSPTKSTESNDHASNATTKSGKRKPLSNLTNKINNKPAKKRKHSLNTDWDLDIFDLRNA</sequence>
<proteinExistence type="predicted"/>
<evidence type="ECO:0000256" key="1">
    <source>
        <dbReference type="SAM" id="MobiDB-lite"/>
    </source>
</evidence>
<feature type="compositionally biased region" description="Basic and acidic residues" evidence="1">
    <location>
        <begin position="28"/>
        <end position="37"/>
    </location>
</feature>
<comment type="caution">
    <text evidence="2">The sequence shown here is derived from an EMBL/GenBank/DDBJ whole genome shotgun (WGS) entry which is preliminary data.</text>
</comment>
<name>A0A8X7TD40_CANPA</name>
<dbReference type="Proteomes" id="UP000590412">
    <property type="component" value="Unassembled WGS sequence"/>
</dbReference>
<accession>A0A8X7TD40</accession>
<feature type="region of interest" description="Disordered" evidence="1">
    <location>
        <begin position="229"/>
        <end position="308"/>
    </location>
</feature>
<feature type="region of interest" description="Disordered" evidence="1">
    <location>
        <begin position="1"/>
        <end position="44"/>
    </location>
</feature>
<protein>
    <submittedName>
        <fullName evidence="2">Uncharacterized protein</fullName>
    </submittedName>
</protein>
<feature type="compositionally biased region" description="Basic and acidic residues" evidence="1">
    <location>
        <begin position="273"/>
        <end position="304"/>
    </location>
</feature>
<feature type="compositionally biased region" description="Basic and acidic residues" evidence="1">
    <location>
        <begin position="344"/>
        <end position="354"/>
    </location>
</feature>
<dbReference type="EMBL" id="JABWAB010000001">
    <property type="protein sequence ID" value="KAF6059069.1"/>
    <property type="molecule type" value="Genomic_DNA"/>
</dbReference>
<reference evidence="2" key="1">
    <citation type="submission" date="2020-03" db="EMBL/GenBank/DDBJ databases">
        <title>FDA dAtabase for Regulatory Grade micrObial Sequences (FDA-ARGOS): Supporting development and validation of Infectious Disease Dx tests.</title>
        <authorList>
            <person name="Campos J."/>
            <person name="Goldberg B."/>
            <person name="Tallon L."/>
            <person name="Sadzewicz L."/>
            <person name="Vavikolanu K."/>
            <person name="Mehta A."/>
            <person name="Aluvathingal J."/>
            <person name="Nadendla S."/>
            <person name="Nandy P."/>
            <person name="Geyer C."/>
            <person name="Yan Y."/>
            <person name="Sichtig H."/>
        </authorList>
    </citation>
    <scope>NUCLEOTIDE SEQUENCE [LARGE SCALE GENOMIC DNA]</scope>
    <source>
        <strain evidence="2">FDAARGOS_652</strain>
    </source>
</reference>
<dbReference type="OrthoDB" id="5394106at2759"/>